<organism evidence="1">
    <name type="scientific">Myoviridae sp. ctegP15</name>
    <dbReference type="NCBI Taxonomy" id="2825146"/>
    <lineage>
        <taxon>Viruses</taxon>
        <taxon>Duplodnaviria</taxon>
        <taxon>Heunggongvirae</taxon>
        <taxon>Uroviricota</taxon>
        <taxon>Caudoviricetes</taxon>
    </lineage>
</organism>
<accession>A0A8S5P1Y5</accession>
<proteinExistence type="predicted"/>
<protein>
    <submittedName>
        <fullName evidence="1">Uncharacterized protein</fullName>
    </submittedName>
</protein>
<name>A0A8S5P1Y5_9CAUD</name>
<evidence type="ECO:0000313" key="1">
    <source>
        <dbReference type="EMBL" id="DAE01095.1"/>
    </source>
</evidence>
<sequence>MGYVVIHRFADTQDVTETKNGSIPYIYEIGDEFPRAGKRVNKGRIEELAGSKNKPGFPLIEYTEECNTKTVKGKRTK</sequence>
<dbReference type="EMBL" id="BK015319">
    <property type="protein sequence ID" value="DAE01095.1"/>
    <property type="molecule type" value="Genomic_DNA"/>
</dbReference>
<reference evidence="1" key="1">
    <citation type="journal article" date="2021" name="Proc. Natl. Acad. Sci. U.S.A.">
        <title>A Catalog of Tens of Thousands of Viruses from Human Metagenomes Reveals Hidden Associations with Chronic Diseases.</title>
        <authorList>
            <person name="Tisza M.J."/>
            <person name="Buck C.B."/>
        </authorList>
    </citation>
    <scope>NUCLEOTIDE SEQUENCE</scope>
    <source>
        <strain evidence="1">CtegP15</strain>
    </source>
</reference>